<evidence type="ECO:0000256" key="12">
    <source>
        <dbReference type="ARBA" id="ARBA00022741"/>
    </source>
</evidence>
<evidence type="ECO:0000256" key="13">
    <source>
        <dbReference type="ARBA" id="ARBA00022777"/>
    </source>
</evidence>
<keyword evidence="10" id="KW-0169">Cobalamin biosynthesis</keyword>
<feature type="active site" description="GMP-histidine intermediate" evidence="18">
    <location>
        <position position="52"/>
    </location>
</feature>
<accession>A0A9J6QMJ1</accession>
<evidence type="ECO:0000256" key="2">
    <source>
        <dbReference type="ARBA" id="ARBA00000711"/>
    </source>
</evidence>
<evidence type="ECO:0000256" key="15">
    <source>
        <dbReference type="ARBA" id="ARBA00023134"/>
    </source>
</evidence>
<dbReference type="RefSeq" id="WP_148398313.1">
    <property type="nucleotide sequence ID" value="NZ_JAJAGH010000005.1"/>
</dbReference>
<keyword evidence="12 19" id="KW-0547">Nucleotide-binding</keyword>
<keyword evidence="11" id="KW-0808">Transferase</keyword>
<feature type="binding site" evidence="19">
    <location>
        <position position="65"/>
    </location>
    <ligand>
        <name>GTP</name>
        <dbReference type="ChEBI" id="CHEBI:37565"/>
    </ligand>
</feature>
<evidence type="ECO:0000256" key="10">
    <source>
        <dbReference type="ARBA" id="ARBA00022573"/>
    </source>
</evidence>
<dbReference type="GO" id="GO:0005525">
    <property type="term" value="F:GTP binding"/>
    <property type="evidence" value="ECO:0007669"/>
    <property type="project" value="UniProtKB-KW"/>
</dbReference>
<evidence type="ECO:0000256" key="6">
    <source>
        <dbReference type="ARBA" id="ARBA00005159"/>
    </source>
</evidence>
<keyword evidence="13 20" id="KW-0418">Kinase</keyword>
<dbReference type="Proteomes" id="UP001065549">
    <property type="component" value="Unassembled WGS sequence"/>
</dbReference>
<dbReference type="PANTHER" id="PTHR34848:SF1">
    <property type="entry name" value="BIFUNCTIONAL ADENOSYLCOBALAMIN BIOSYNTHESIS PROTEIN COBU"/>
    <property type="match status" value="1"/>
</dbReference>
<evidence type="ECO:0000313" key="21">
    <source>
        <dbReference type="Proteomes" id="UP001065549"/>
    </source>
</evidence>
<dbReference type="InterPro" id="IPR027417">
    <property type="entry name" value="P-loop_NTPase"/>
</dbReference>
<evidence type="ECO:0000256" key="18">
    <source>
        <dbReference type="PIRSR" id="PIRSR006135-1"/>
    </source>
</evidence>
<keyword evidence="21" id="KW-1185">Reference proteome</keyword>
<keyword evidence="20" id="KW-0548">Nucleotidyltransferase</keyword>
<dbReference type="PIRSF" id="PIRSF006135">
    <property type="entry name" value="CobU"/>
    <property type="match status" value="1"/>
</dbReference>
<dbReference type="PANTHER" id="PTHR34848">
    <property type="match status" value="1"/>
</dbReference>
<dbReference type="Gene3D" id="3.40.50.300">
    <property type="entry name" value="P-loop containing nucleotide triphosphate hydrolases"/>
    <property type="match status" value="1"/>
</dbReference>
<evidence type="ECO:0000256" key="9">
    <source>
        <dbReference type="ARBA" id="ARBA00012523"/>
    </source>
</evidence>
<name>A0A9J6QMJ1_9FIRM</name>
<evidence type="ECO:0000256" key="14">
    <source>
        <dbReference type="ARBA" id="ARBA00022840"/>
    </source>
</evidence>
<comment type="catalytic activity">
    <reaction evidence="1">
        <text>adenosylcob(III)inamide + ATP = adenosylcob(III)inamide phosphate + ADP + H(+)</text>
        <dbReference type="Rhea" id="RHEA:15769"/>
        <dbReference type="ChEBI" id="CHEBI:2480"/>
        <dbReference type="ChEBI" id="CHEBI:15378"/>
        <dbReference type="ChEBI" id="CHEBI:30616"/>
        <dbReference type="ChEBI" id="CHEBI:58502"/>
        <dbReference type="ChEBI" id="CHEBI:456216"/>
        <dbReference type="EC" id="2.7.1.156"/>
    </reaction>
</comment>
<reference evidence="20" key="1">
    <citation type="submission" date="2022-09" db="EMBL/GenBank/DDBJ databases">
        <title>Culturomic study of gut microbiota in children with autism spectrum disorder.</title>
        <authorList>
            <person name="Efimov B.A."/>
            <person name="Chaplin A.V."/>
            <person name="Sokolova S.R."/>
            <person name="Pikina A.P."/>
            <person name="Korzhanova M."/>
            <person name="Belova V."/>
            <person name="Korostin D."/>
        </authorList>
    </citation>
    <scope>NUCLEOTIDE SEQUENCE</scope>
    <source>
        <strain evidence="20">ASD5510</strain>
    </source>
</reference>
<dbReference type="GO" id="GO:0005524">
    <property type="term" value="F:ATP binding"/>
    <property type="evidence" value="ECO:0007669"/>
    <property type="project" value="UniProtKB-KW"/>
</dbReference>
<comment type="catalytic activity">
    <reaction evidence="3">
        <text>adenosylcob(III)inamide + GTP = adenosylcob(III)inamide phosphate + GDP + H(+)</text>
        <dbReference type="Rhea" id="RHEA:15765"/>
        <dbReference type="ChEBI" id="CHEBI:2480"/>
        <dbReference type="ChEBI" id="CHEBI:15378"/>
        <dbReference type="ChEBI" id="CHEBI:37565"/>
        <dbReference type="ChEBI" id="CHEBI:58189"/>
        <dbReference type="ChEBI" id="CHEBI:58502"/>
        <dbReference type="EC" id="2.7.1.156"/>
    </reaction>
</comment>
<protein>
    <recommendedName>
        <fullName evidence="16">Adenosylcobinamide kinase</fullName>
        <ecNumber evidence="8">2.7.1.156</ecNumber>
        <ecNumber evidence="9">2.7.7.62</ecNumber>
    </recommendedName>
    <alternativeName>
        <fullName evidence="17">Adenosylcobinamide-phosphate guanylyltransferase</fullName>
    </alternativeName>
</protein>
<evidence type="ECO:0000313" key="20">
    <source>
        <dbReference type="EMBL" id="MCU7377138.1"/>
    </source>
</evidence>
<feature type="binding site" evidence="19">
    <location>
        <begin position="7"/>
        <end position="14"/>
    </location>
    <ligand>
        <name>GTP</name>
        <dbReference type="ChEBI" id="CHEBI:37565"/>
    </ligand>
</feature>
<dbReference type="SUPFAM" id="SSF52540">
    <property type="entry name" value="P-loop containing nucleoside triphosphate hydrolases"/>
    <property type="match status" value="1"/>
</dbReference>
<evidence type="ECO:0000256" key="19">
    <source>
        <dbReference type="PIRSR" id="PIRSR006135-2"/>
    </source>
</evidence>
<evidence type="ECO:0000256" key="3">
    <source>
        <dbReference type="ARBA" id="ARBA00001522"/>
    </source>
</evidence>
<comment type="pathway">
    <text evidence="6">Cofactor biosynthesis; adenosylcobalamin biosynthesis; adenosylcobalamin from cob(II)yrinate a,c-diamide: step 5/7.</text>
</comment>
<dbReference type="GO" id="GO:0008820">
    <property type="term" value="F:cobinamide phosphate guanylyltransferase activity"/>
    <property type="evidence" value="ECO:0007669"/>
    <property type="project" value="UniProtKB-EC"/>
</dbReference>
<dbReference type="GO" id="GO:0043752">
    <property type="term" value="F:adenosylcobinamide kinase activity"/>
    <property type="evidence" value="ECO:0007669"/>
    <property type="project" value="UniProtKB-EC"/>
</dbReference>
<evidence type="ECO:0000256" key="11">
    <source>
        <dbReference type="ARBA" id="ARBA00022679"/>
    </source>
</evidence>
<proteinExistence type="inferred from homology"/>
<dbReference type="EC" id="2.7.7.62" evidence="9"/>
<organism evidence="20 21">
    <name type="scientific">Hominibacterium faecale</name>
    <dbReference type="NCBI Taxonomy" id="2839743"/>
    <lineage>
        <taxon>Bacteria</taxon>
        <taxon>Bacillati</taxon>
        <taxon>Bacillota</taxon>
        <taxon>Clostridia</taxon>
        <taxon>Peptostreptococcales</taxon>
        <taxon>Anaerovoracaceae</taxon>
        <taxon>Hominibacterium</taxon>
    </lineage>
</organism>
<keyword evidence="14" id="KW-0067">ATP-binding</keyword>
<comment type="function">
    <text evidence="4">Catalyzes ATP-dependent phosphorylation of adenosylcobinamide and addition of GMP to adenosylcobinamide phosphate.</text>
</comment>
<comment type="pathway">
    <text evidence="5">Cofactor biosynthesis; adenosylcobalamin biosynthesis; adenosylcobalamin from cob(II)yrinate a,c-diamide: step 6/7.</text>
</comment>
<keyword evidence="15 19" id="KW-0342">GTP-binding</keyword>
<dbReference type="EMBL" id="JAOSHN010000001">
    <property type="protein sequence ID" value="MCU7377138.1"/>
    <property type="molecule type" value="Genomic_DNA"/>
</dbReference>
<comment type="similarity">
    <text evidence="7">Belongs to the CobU/CobP family.</text>
</comment>
<feature type="binding site" evidence="19">
    <location>
        <position position="86"/>
    </location>
    <ligand>
        <name>GTP</name>
        <dbReference type="ChEBI" id="CHEBI:37565"/>
    </ligand>
</feature>
<dbReference type="Pfam" id="PF02283">
    <property type="entry name" value="CobU"/>
    <property type="match status" value="1"/>
</dbReference>
<gene>
    <name evidence="20" type="ORF">OBO34_02085</name>
</gene>
<dbReference type="InterPro" id="IPR003203">
    <property type="entry name" value="CobU/CobP"/>
</dbReference>
<evidence type="ECO:0000256" key="8">
    <source>
        <dbReference type="ARBA" id="ARBA00012016"/>
    </source>
</evidence>
<evidence type="ECO:0000256" key="16">
    <source>
        <dbReference type="ARBA" id="ARBA00029570"/>
    </source>
</evidence>
<evidence type="ECO:0000256" key="4">
    <source>
        <dbReference type="ARBA" id="ARBA00003889"/>
    </source>
</evidence>
<comment type="catalytic activity">
    <reaction evidence="2">
        <text>adenosylcob(III)inamide phosphate + GTP + H(+) = adenosylcob(III)inamide-GDP + diphosphate</text>
        <dbReference type="Rhea" id="RHEA:22712"/>
        <dbReference type="ChEBI" id="CHEBI:15378"/>
        <dbReference type="ChEBI" id="CHEBI:33019"/>
        <dbReference type="ChEBI" id="CHEBI:37565"/>
        <dbReference type="ChEBI" id="CHEBI:58502"/>
        <dbReference type="ChEBI" id="CHEBI:60487"/>
        <dbReference type="EC" id="2.7.7.62"/>
    </reaction>
</comment>
<evidence type="ECO:0000256" key="1">
    <source>
        <dbReference type="ARBA" id="ARBA00000312"/>
    </source>
</evidence>
<dbReference type="EC" id="2.7.1.156" evidence="8"/>
<sequence>MNLFISGGCKNGKSFFAQQQARQQADELGVPLYYLATMIPADGEDRERIKRHLKEREGWGFATIEQGKNILQALGQADPDGVFLLDSVTALLSNEMFDEQGGADEDAPRRVSRELVQFAQRTGNTIFVSDYIYGDAARYEHLTESYRSGLALCDRSLARICDQVVEVSYGSFHYFKR</sequence>
<evidence type="ECO:0000256" key="17">
    <source>
        <dbReference type="ARBA" id="ARBA00030571"/>
    </source>
</evidence>
<comment type="caution">
    <text evidence="20">The sequence shown here is derived from an EMBL/GenBank/DDBJ whole genome shotgun (WGS) entry which is preliminary data.</text>
</comment>
<evidence type="ECO:0000256" key="7">
    <source>
        <dbReference type="ARBA" id="ARBA00007490"/>
    </source>
</evidence>
<dbReference type="AlphaFoldDB" id="A0A9J6QMJ1"/>
<evidence type="ECO:0000256" key="5">
    <source>
        <dbReference type="ARBA" id="ARBA00004692"/>
    </source>
</evidence>
<dbReference type="GO" id="GO:0009236">
    <property type="term" value="P:cobalamin biosynthetic process"/>
    <property type="evidence" value="ECO:0007669"/>
    <property type="project" value="UniProtKB-KW"/>
</dbReference>